<name>A0AAU8H6A2_9ACTN</name>
<dbReference type="InterPro" id="IPR009057">
    <property type="entry name" value="Homeodomain-like_sf"/>
</dbReference>
<sequence length="237" mass="26327">MTEQTAPTTAADSPTTGEPATPRGEQTRQLILDTAMRLFRERGYARTTMRGIAQEAGVAVGNAYYYFGSKDHLIQEFYTGTQVEHRAAARPVLDRERDFAARLGGVLHAGVDVLTPYHAFAATFFKTAAEPTSPLSPFSAESSAARDASIALFREVLEGSTARVDPELRPELPDLLWLAYLGIVLYWVHDRSPEQAKTRRLIDGVVPLIDRLVGLSRLRVLRPVTRQALDLIRTLRH</sequence>
<keyword evidence="1 2" id="KW-0238">DNA-binding</keyword>
<dbReference type="InterPro" id="IPR041673">
    <property type="entry name" value="TetR_C_23"/>
</dbReference>
<evidence type="ECO:0000256" key="3">
    <source>
        <dbReference type="SAM" id="MobiDB-lite"/>
    </source>
</evidence>
<accession>A0AAU8H6A2</accession>
<dbReference type="PROSITE" id="PS50977">
    <property type="entry name" value="HTH_TETR_2"/>
    <property type="match status" value="1"/>
</dbReference>
<dbReference type="EMBL" id="CP159342">
    <property type="protein sequence ID" value="XCH72111.1"/>
    <property type="molecule type" value="Genomic_DNA"/>
</dbReference>
<reference evidence="6" key="2">
    <citation type="submission" date="2024-06" db="EMBL/GenBank/DDBJ databases">
        <title>Micromonospora mangrovi CCTCC AA 2012012 genome sequences.</title>
        <authorList>
            <person name="Gao J."/>
        </authorList>
    </citation>
    <scope>NUCLEOTIDE SEQUENCE</scope>
    <source>
        <strain evidence="6">CCTCC AA 2012012</strain>
    </source>
</reference>
<evidence type="ECO:0000256" key="1">
    <source>
        <dbReference type="ARBA" id="ARBA00023125"/>
    </source>
</evidence>
<dbReference type="PRINTS" id="PR00455">
    <property type="entry name" value="HTHTETR"/>
</dbReference>
<evidence type="ECO:0000259" key="4">
    <source>
        <dbReference type="PROSITE" id="PS50977"/>
    </source>
</evidence>
<proteinExistence type="predicted"/>
<protein>
    <submittedName>
        <fullName evidence="6">TetR family transcriptional regulator</fullName>
    </submittedName>
</protein>
<dbReference type="InterPro" id="IPR001647">
    <property type="entry name" value="HTH_TetR"/>
</dbReference>
<dbReference type="SUPFAM" id="SSF48498">
    <property type="entry name" value="Tetracyclin repressor-like, C-terminal domain"/>
    <property type="match status" value="1"/>
</dbReference>
<dbReference type="SUPFAM" id="SSF46689">
    <property type="entry name" value="Homeodomain-like"/>
    <property type="match status" value="1"/>
</dbReference>
<dbReference type="EMBL" id="CP157762">
    <property type="protein sequence ID" value="XBP91413.1"/>
    <property type="molecule type" value="Genomic_DNA"/>
</dbReference>
<dbReference type="Pfam" id="PF00440">
    <property type="entry name" value="TetR_N"/>
    <property type="match status" value="1"/>
</dbReference>
<dbReference type="GO" id="GO:0000976">
    <property type="term" value="F:transcription cis-regulatory region binding"/>
    <property type="evidence" value="ECO:0007669"/>
    <property type="project" value="TreeGrafter"/>
</dbReference>
<evidence type="ECO:0000313" key="5">
    <source>
        <dbReference type="EMBL" id="XBP91413.1"/>
    </source>
</evidence>
<feature type="region of interest" description="Disordered" evidence="3">
    <location>
        <begin position="1"/>
        <end position="26"/>
    </location>
</feature>
<dbReference type="RefSeq" id="WP_350930951.1">
    <property type="nucleotide sequence ID" value="NZ_CP157762.1"/>
</dbReference>
<feature type="DNA-binding region" description="H-T-H motif" evidence="2">
    <location>
        <begin position="48"/>
        <end position="67"/>
    </location>
</feature>
<evidence type="ECO:0000256" key="2">
    <source>
        <dbReference type="PROSITE-ProRule" id="PRU00335"/>
    </source>
</evidence>
<gene>
    <name evidence="6" type="ORF">ABUL08_17330</name>
    <name evidence="5" type="ORF">VK199_17265</name>
</gene>
<feature type="domain" description="HTH tetR-type" evidence="4">
    <location>
        <begin position="25"/>
        <end position="85"/>
    </location>
</feature>
<feature type="compositionally biased region" description="Low complexity" evidence="3">
    <location>
        <begin position="1"/>
        <end position="16"/>
    </location>
</feature>
<reference evidence="5" key="1">
    <citation type="submission" date="2024-01" db="EMBL/GenBank/DDBJ databases">
        <title>The genome sequence of Micromonospora mangrovi CCTCC AA 2012012.</title>
        <authorList>
            <person name="Gao J."/>
        </authorList>
    </citation>
    <scope>NUCLEOTIDE SEQUENCE</scope>
    <source>
        <strain evidence="5">CCTCC AA 2012012</strain>
    </source>
</reference>
<dbReference type="GO" id="GO:0003700">
    <property type="term" value="F:DNA-binding transcription factor activity"/>
    <property type="evidence" value="ECO:0007669"/>
    <property type="project" value="TreeGrafter"/>
</dbReference>
<dbReference type="InterPro" id="IPR050109">
    <property type="entry name" value="HTH-type_TetR-like_transc_reg"/>
</dbReference>
<dbReference type="PROSITE" id="PS01081">
    <property type="entry name" value="HTH_TETR_1"/>
    <property type="match status" value="1"/>
</dbReference>
<dbReference type="AlphaFoldDB" id="A0AAU8H6A2"/>
<dbReference type="Pfam" id="PF17931">
    <property type="entry name" value="TetR_C_23"/>
    <property type="match status" value="1"/>
</dbReference>
<evidence type="ECO:0000313" key="6">
    <source>
        <dbReference type="EMBL" id="XCH72111.1"/>
    </source>
</evidence>
<dbReference type="InterPro" id="IPR036271">
    <property type="entry name" value="Tet_transcr_reg_TetR-rel_C_sf"/>
</dbReference>
<organism evidence="6">
    <name type="scientific">Micromonospora sp. CCTCC AA 2012012</name>
    <dbReference type="NCBI Taxonomy" id="3111921"/>
    <lineage>
        <taxon>Bacteria</taxon>
        <taxon>Bacillati</taxon>
        <taxon>Actinomycetota</taxon>
        <taxon>Actinomycetes</taxon>
        <taxon>Micromonosporales</taxon>
        <taxon>Micromonosporaceae</taxon>
        <taxon>Micromonospora</taxon>
    </lineage>
</organism>
<dbReference type="Gene3D" id="1.10.357.10">
    <property type="entry name" value="Tetracycline Repressor, domain 2"/>
    <property type="match status" value="1"/>
</dbReference>
<dbReference type="InterPro" id="IPR023772">
    <property type="entry name" value="DNA-bd_HTH_TetR-type_CS"/>
</dbReference>
<dbReference type="PANTHER" id="PTHR30055:SF146">
    <property type="entry name" value="HTH-TYPE TRANSCRIPTIONAL DUAL REGULATOR CECR"/>
    <property type="match status" value="1"/>
</dbReference>
<dbReference type="PANTHER" id="PTHR30055">
    <property type="entry name" value="HTH-TYPE TRANSCRIPTIONAL REGULATOR RUTR"/>
    <property type="match status" value="1"/>
</dbReference>